<reference evidence="2 3" key="1">
    <citation type="journal article" date="2020" name="Genome Biol. Evol.">
        <title>Comparative genomics of Sclerotiniaceae.</title>
        <authorList>
            <person name="Valero Jimenez C.A."/>
            <person name="Steentjes M."/>
            <person name="Scholten O.E."/>
            <person name="Van Kan J.A.L."/>
        </authorList>
    </citation>
    <scope>NUCLEOTIDE SEQUENCE [LARGE SCALE GENOMIC DNA]</scope>
    <source>
        <strain evidence="2 3">MUCL 94</strain>
    </source>
</reference>
<proteinExistence type="predicted"/>
<keyword evidence="1" id="KW-0812">Transmembrane</keyword>
<evidence type="ECO:0000313" key="3">
    <source>
        <dbReference type="Proteomes" id="UP000710849"/>
    </source>
</evidence>
<name>A0A9P5IYC0_9HELO</name>
<dbReference type="GeneID" id="62144869"/>
<evidence type="ECO:0000256" key="1">
    <source>
        <dbReference type="SAM" id="Phobius"/>
    </source>
</evidence>
<dbReference type="Proteomes" id="UP000710849">
    <property type="component" value="Unassembled WGS sequence"/>
</dbReference>
<dbReference type="RefSeq" id="XP_038737691.1">
    <property type="nucleotide sequence ID" value="XM_038871790.1"/>
</dbReference>
<organism evidence="2 3">
    <name type="scientific">Botrytis byssoidea</name>
    <dbReference type="NCBI Taxonomy" id="139641"/>
    <lineage>
        <taxon>Eukaryota</taxon>
        <taxon>Fungi</taxon>
        <taxon>Dikarya</taxon>
        <taxon>Ascomycota</taxon>
        <taxon>Pezizomycotina</taxon>
        <taxon>Leotiomycetes</taxon>
        <taxon>Helotiales</taxon>
        <taxon>Sclerotiniaceae</taxon>
        <taxon>Botrytis</taxon>
    </lineage>
</organism>
<sequence length="146" mass="16544">MFRESAFKIATPNFLFRNDQHSTKFPDRTLSFRKFPVVFRPRIFPKNNDSENTFRTRMSQGGDLGTAEVICATYDLRKVIARGVFGDGPSQGYLVATRGPKSCHFLVFLLCNVLPFRIFLACAIFTIILQRGIAKVAFLTVRSLEA</sequence>
<feature type="transmembrane region" description="Helical" evidence="1">
    <location>
        <begin position="105"/>
        <end position="129"/>
    </location>
</feature>
<gene>
    <name evidence="2" type="ORF">EAE97_001280</name>
</gene>
<comment type="caution">
    <text evidence="2">The sequence shown here is derived from an EMBL/GenBank/DDBJ whole genome shotgun (WGS) entry which is preliminary data.</text>
</comment>
<protein>
    <submittedName>
        <fullName evidence="2">Uncharacterized protein</fullName>
    </submittedName>
</protein>
<keyword evidence="1" id="KW-0472">Membrane</keyword>
<keyword evidence="1" id="KW-1133">Transmembrane helix</keyword>
<accession>A0A9P5IYC0</accession>
<keyword evidence="3" id="KW-1185">Reference proteome</keyword>
<dbReference type="AlphaFoldDB" id="A0A9P5IYC0"/>
<dbReference type="EMBL" id="RCSW01000002">
    <property type="protein sequence ID" value="KAF7953881.1"/>
    <property type="molecule type" value="Genomic_DNA"/>
</dbReference>
<evidence type="ECO:0000313" key="2">
    <source>
        <dbReference type="EMBL" id="KAF7953881.1"/>
    </source>
</evidence>